<dbReference type="Pfam" id="PF08238">
    <property type="entry name" value="Sel1"/>
    <property type="match status" value="4"/>
</dbReference>
<proteinExistence type="predicted"/>
<evidence type="ECO:0000313" key="6">
    <source>
        <dbReference type="Proteomes" id="UP000192599"/>
    </source>
</evidence>
<dbReference type="InterPro" id="IPR011990">
    <property type="entry name" value="TPR-like_helical_dom_sf"/>
</dbReference>
<evidence type="ECO:0000256" key="3">
    <source>
        <dbReference type="ARBA" id="ARBA00023157"/>
    </source>
</evidence>
<dbReference type="GO" id="GO:0046677">
    <property type="term" value="P:response to antibiotic"/>
    <property type="evidence" value="ECO:0007669"/>
    <property type="project" value="UniProtKB-KW"/>
</dbReference>
<dbReference type="Gene3D" id="1.25.40.10">
    <property type="entry name" value="Tetratricopeptide repeat domain"/>
    <property type="match status" value="1"/>
</dbReference>
<evidence type="ECO:0000256" key="2">
    <source>
        <dbReference type="ARBA" id="ARBA00012865"/>
    </source>
</evidence>
<dbReference type="InterPro" id="IPR006597">
    <property type="entry name" value="Sel1-like"/>
</dbReference>
<dbReference type="EMBL" id="LNTC01000082">
    <property type="protein sequence ID" value="OQR41249.1"/>
    <property type="molecule type" value="Genomic_DNA"/>
</dbReference>
<dbReference type="PANTHER" id="PTHR11102">
    <property type="entry name" value="SEL-1-LIKE PROTEIN"/>
    <property type="match status" value="1"/>
</dbReference>
<evidence type="ECO:0000313" key="5">
    <source>
        <dbReference type="EMBL" id="OQR41249.1"/>
    </source>
</evidence>
<evidence type="ECO:0000256" key="4">
    <source>
        <dbReference type="ARBA" id="ARBA00023251"/>
    </source>
</evidence>
<keyword evidence="3" id="KW-1015">Disulfide bond</keyword>
<dbReference type="Proteomes" id="UP000192599">
    <property type="component" value="Unassembled WGS sequence"/>
</dbReference>
<name>A0A1V9VBP3_9BACT</name>
<dbReference type="RefSeq" id="WP_081560756.1">
    <property type="nucleotide sequence ID" value="NZ_JAMXDS010000006.1"/>
</dbReference>
<comment type="caution">
    <text evidence="5">The sequence shown here is derived from an EMBL/GenBank/DDBJ whole genome shotgun (WGS) entry which is preliminary data.</text>
</comment>
<dbReference type="SUPFAM" id="SSF81901">
    <property type="entry name" value="HCP-like"/>
    <property type="match status" value="1"/>
</dbReference>
<dbReference type="EC" id="3.5.2.6" evidence="2"/>
<dbReference type="AlphaFoldDB" id="A0A1V9VBP3"/>
<dbReference type="PROSITE" id="PS51257">
    <property type="entry name" value="PROKAR_LIPOPROTEIN"/>
    <property type="match status" value="1"/>
</dbReference>
<dbReference type="SMART" id="SM00671">
    <property type="entry name" value="SEL1"/>
    <property type="match status" value="4"/>
</dbReference>
<dbReference type="GO" id="GO:0008800">
    <property type="term" value="F:beta-lactamase activity"/>
    <property type="evidence" value="ECO:0007669"/>
    <property type="project" value="UniProtKB-EC"/>
</dbReference>
<dbReference type="PANTHER" id="PTHR11102:SF160">
    <property type="entry name" value="ERAD-ASSOCIATED E3 UBIQUITIN-PROTEIN LIGASE COMPONENT HRD3"/>
    <property type="match status" value="1"/>
</dbReference>
<protein>
    <recommendedName>
        <fullName evidence="2">beta-lactamase</fullName>
        <ecNumber evidence="2">3.5.2.6</ecNumber>
    </recommendedName>
</protein>
<keyword evidence="4" id="KW-0046">Antibiotic resistance</keyword>
<evidence type="ECO:0000256" key="1">
    <source>
        <dbReference type="ARBA" id="ARBA00001526"/>
    </source>
</evidence>
<comment type="catalytic activity">
    <reaction evidence="1">
        <text>a beta-lactam + H2O = a substituted beta-amino acid</text>
        <dbReference type="Rhea" id="RHEA:20401"/>
        <dbReference type="ChEBI" id="CHEBI:15377"/>
        <dbReference type="ChEBI" id="CHEBI:35627"/>
        <dbReference type="ChEBI" id="CHEBI:140347"/>
        <dbReference type="EC" id="3.5.2.6"/>
    </reaction>
</comment>
<accession>A0A1V9VBP3</accession>
<reference evidence="5 6" key="1">
    <citation type="submission" date="2017-04" db="EMBL/GenBank/DDBJ databases">
        <title>Accumulation and expression of multiple antibiotic resistance genes in Arcobacter cryaerophilus that thrives in sewage.</title>
        <authorList>
            <person name="Millar J.A."/>
            <person name="Raghavan R."/>
        </authorList>
    </citation>
    <scope>NUCLEOTIDE SEQUENCE [LARGE SCALE GENOMIC DNA]</scope>
    <source>
        <strain evidence="5 6">AZT-1</strain>
    </source>
</reference>
<sequence length="212" mass="24713">MRNYILLPIFTIFLFSACSFKMPEFLTFSDINYDELLKEANICQDLDTQKEKLECYKKIENSNSFAQIRLGTYYSTKNDYKESLKYLNMADENKNLYAKLPLALLYYKGEGVKKDINKSFELLKESSDIDPIAAFQLSRFYLQGINTKIDNEKGIDLLEFSAQNGVLQAQELLSNVYKQGLYGVAKDQIKYEYWLNKANSNKEDKNSNIYIF</sequence>
<gene>
    <name evidence="5" type="ORF">AS859_06825</name>
</gene>
<organism evidence="5 6">
    <name type="scientific">Aliarcobacter cryaerophilus</name>
    <dbReference type="NCBI Taxonomy" id="28198"/>
    <lineage>
        <taxon>Bacteria</taxon>
        <taxon>Pseudomonadati</taxon>
        <taxon>Campylobacterota</taxon>
        <taxon>Epsilonproteobacteria</taxon>
        <taxon>Campylobacterales</taxon>
        <taxon>Arcobacteraceae</taxon>
        <taxon>Aliarcobacter</taxon>
    </lineage>
</organism>
<dbReference type="InterPro" id="IPR050767">
    <property type="entry name" value="Sel1_AlgK"/>
</dbReference>